<dbReference type="Gene3D" id="1.20.1070.10">
    <property type="entry name" value="Rhodopsin 7-helix transmembrane proteins"/>
    <property type="match status" value="1"/>
</dbReference>
<dbReference type="PROSITE" id="PS50261">
    <property type="entry name" value="G_PROTEIN_RECEP_F2_4"/>
    <property type="match status" value="1"/>
</dbReference>
<dbReference type="FunFam" id="1.20.1070.10:FF:000155">
    <property type="entry name" value="diuretic hormone receptor isoform X1"/>
    <property type="match status" value="1"/>
</dbReference>
<feature type="transmembrane region" description="Helical" evidence="14">
    <location>
        <begin position="293"/>
        <end position="312"/>
    </location>
</feature>
<evidence type="ECO:0000256" key="1">
    <source>
        <dbReference type="ARBA" id="ARBA00004651"/>
    </source>
</evidence>
<dbReference type="InterPro" id="IPR036445">
    <property type="entry name" value="GPCR_2_extracell_dom_sf"/>
</dbReference>
<feature type="transmembrane region" description="Helical" evidence="14">
    <location>
        <begin position="356"/>
        <end position="377"/>
    </location>
</feature>
<dbReference type="InterPro" id="IPR050332">
    <property type="entry name" value="GPCR_2"/>
</dbReference>
<evidence type="ECO:0000256" key="6">
    <source>
        <dbReference type="ARBA" id="ARBA00023040"/>
    </source>
</evidence>
<evidence type="ECO:0000259" key="16">
    <source>
        <dbReference type="PROSITE" id="PS50261"/>
    </source>
</evidence>
<feature type="transmembrane region" description="Helical" evidence="14">
    <location>
        <begin position="254"/>
        <end position="281"/>
    </location>
</feature>
<feature type="region of interest" description="Disordered" evidence="13">
    <location>
        <begin position="1"/>
        <end position="42"/>
    </location>
</feature>
<reference evidence="17 18" key="1">
    <citation type="submission" date="2023-03" db="EMBL/GenBank/DDBJ databases">
        <title>High-quality genome of Scylla paramamosain provides insights in environmental adaptation.</title>
        <authorList>
            <person name="Zhang L."/>
        </authorList>
    </citation>
    <scope>NUCLEOTIDE SEQUENCE [LARGE SCALE GENOMIC DNA]</scope>
    <source>
        <strain evidence="17">LZ_2023a</strain>
        <tissue evidence="17">Muscle</tissue>
    </source>
</reference>
<comment type="similarity">
    <text evidence="2">Belongs to the G-protein coupled receptor 2 family.</text>
</comment>
<evidence type="ECO:0000256" key="7">
    <source>
        <dbReference type="ARBA" id="ARBA00023136"/>
    </source>
</evidence>
<proteinExistence type="inferred from homology"/>
<evidence type="ECO:0000256" key="13">
    <source>
        <dbReference type="SAM" id="MobiDB-lite"/>
    </source>
</evidence>
<dbReference type="PANTHER" id="PTHR45620:SF15">
    <property type="entry name" value="DIURETIC HORMONE 44 RECEPTOR 1-RELATED"/>
    <property type="match status" value="1"/>
</dbReference>
<dbReference type="InterPro" id="IPR001879">
    <property type="entry name" value="GPCR_2_extracellular_dom"/>
</dbReference>
<feature type="transmembrane region" description="Helical" evidence="14">
    <location>
        <begin position="189"/>
        <end position="209"/>
    </location>
</feature>
<keyword evidence="18" id="KW-1185">Reference proteome</keyword>
<gene>
    <name evidence="17" type="ORF">O3P69_015224</name>
</gene>
<evidence type="ECO:0000256" key="10">
    <source>
        <dbReference type="ARBA" id="ARBA00023224"/>
    </source>
</evidence>
<keyword evidence="4 14" id="KW-0812">Transmembrane</keyword>
<dbReference type="AlphaFoldDB" id="A0AAW0T4F2"/>
<feature type="domain" description="G-protein coupled receptors family 2 profile 2" evidence="16">
    <location>
        <begin position="186"/>
        <end position="442"/>
    </location>
</feature>
<dbReference type="InterPro" id="IPR017981">
    <property type="entry name" value="GPCR_2-like_7TM"/>
</dbReference>
<dbReference type="InterPro" id="IPR002001">
    <property type="entry name" value="GPCR_2_diuretic_rcpt"/>
</dbReference>
<keyword evidence="3" id="KW-1003">Cell membrane</keyword>
<comment type="subcellular location">
    <subcellularLocation>
        <location evidence="1">Cell membrane</location>
        <topology evidence="1">Multi-pass membrane protein</topology>
    </subcellularLocation>
</comment>
<comment type="caution">
    <text evidence="17">The sequence shown here is derived from an EMBL/GenBank/DDBJ whole genome shotgun (WGS) entry which is preliminary data.</text>
</comment>
<dbReference type="GO" id="GO:0007188">
    <property type="term" value="P:adenylate cyclase-modulating G protein-coupled receptor signaling pathway"/>
    <property type="evidence" value="ECO:0007669"/>
    <property type="project" value="TreeGrafter"/>
</dbReference>
<accession>A0AAW0T4F2</accession>
<dbReference type="Proteomes" id="UP001487740">
    <property type="component" value="Unassembled WGS sequence"/>
</dbReference>
<evidence type="ECO:0000256" key="9">
    <source>
        <dbReference type="ARBA" id="ARBA00023180"/>
    </source>
</evidence>
<dbReference type="GO" id="GO:0007166">
    <property type="term" value="P:cell surface receptor signaling pathway"/>
    <property type="evidence" value="ECO:0007669"/>
    <property type="project" value="InterPro"/>
</dbReference>
<dbReference type="EMBL" id="JARAKH010000039">
    <property type="protein sequence ID" value="KAK8382113.1"/>
    <property type="molecule type" value="Genomic_DNA"/>
</dbReference>
<dbReference type="Pfam" id="PF00002">
    <property type="entry name" value="7tm_2"/>
    <property type="match status" value="1"/>
</dbReference>
<organism evidence="17 18">
    <name type="scientific">Scylla paramamosain</name>
    <name type="common">Mud crab</name>
    <dbReference type="NCBI Taxonomy" id="85552"/>
    <lineage>
        <taxon>Eukaryota</taxon>
        <taxon>Metazoa</taxon>
        <taxon>Ecdysozoa</taxon>
        <taxon>Arthropoda</taxon>
        <taxon>Crustacea</taxon>
        <taxon>Multicrustacea</taxon>
        <taxon>Malacostraca</taxon>
        <taxon>Eumalacostraca</taxon>
        <taxon>Eucarida</taxon>
        <taxon>Decapoda</taxon>
        <taxon>Pleocyemata</taxon>
        <taxon>Brachyura</taxon>
        <taxon>Eubrachyura</taxon>
        <taxon>Portunoidea</taxon>
        <taxon>Portunidae</taxon>
        <taxon>Portuninae</taxon>
        <taxon>Scylla</taxon>
    </lineage>
</organism>
<evidence type="ECO:0000256" key="12">
    <source>
        <dbReference type="ARBA" id="ARBA00071387"/>
    </source>
</evidence>
<dbReference type="PROSITE" id="PS00649">
    <property type="entry name" value="G_PROTEIN_RECEP_F2_1"/>
    <property type="match status" value="1"/>
</dbReference>
<feature type="region of interest" description="Disordered" evidence="13">
    <location>
        <begin position="545"/>
        <end position="570"/>
    </location>
</feature>
<dbReference type="SUPFAM" id="SSF111418">
    <property type="entry name" value="Hormone receptor domain"/>
    <property type="match status" value="1"/>
</dbReference>
<dbReference type="PANTHER" id="PTHR45620">
    <property type="entry name" value="PDF RECEPTOR-LIKE PROTEIN-RELATED"/>
    <property type="match status" value="1"/>
</dbReference>
<dbReference type="PROSITE" id="PS50227">
    <property type="entry name" value="G_PROTEIN_RECEP_F2_3"/>
    <property type="match status" value="1"/>
</dbReference>
<dbReference type="GO" id="GO:0005886">
    <property type="term" value="C:plasma membrane"/>
    <property type="evidence" value="ECO:0007669"/>
    <property type="project" value="UniProtKB-SubCell"/>
</dbReference>
<keyword evidence="5 14" id="KW-1133">Transmembrane helix</keyword>
<dbReference type="PRINTS" id="PR01127">
    <property type="entry name" value="DIUHORMONER"/>
</dbReference>
<protein>
    <recommendedName>
        <fullName evidence="12">Diuretic hormone receptor</fullName>
    </recommendedName>
</protein>
<evidence type="ECO:0000259" key="15">
    <source>
        <dbReference type="PROSITE" id="PS50227"/>
    </source>
</evidence>
<keyword evidence="10" id="KW-0807">Transducer</keyword>
<name>A0AAW0T4F2_SCYPA</name>
<evidence type="ECO:0000256" key="8">
    <source>
        <dbReference type="ARBA" id="ARBA00023170"/>
    </source>
</evidence>
<evidence type="ECO:0000256" key="14">
    <source>
        <dbReference type="SAM" id="Phobius"/>
    </source>
</evidence>
<dbReference type="Gene3D" id="4.10.1240.10">
    <property type="entry name" value="GPCR, family 2, extracellular hormone receptor domain"/>
    <property type="match status" value="1"/>
</dbReference>
<keyword evidence="9" id="KW-0325">Glycoprotein</keyword>
<dbReference type="GO" id="GO:0008528">
    <property type="term" value="F:G protein-coupled peptide receptor activity"/>
    <property type="evidence" value="ECO:0007669"/>
    <property type="project" value="TreeGrafter"/>
</dbReference>
<evidence type="ECO:0000256" key="4">
    <source>
        <dbReference type="ARBA" id="ARBA00022692"/>
    </source>
</evidence>
<dbReference type="Pfam" id="PF02793">
    <property type="entry name" value="HRM"/>
    <property type="match status" value="1"/>
</dbReference>
<evidence type="ECO:0000256" key="3">
    <source>
        <dbReference type="ARBA" id="ARBA00022475"/>
    </source>
</evidence>
<evidence type="ECO:0000313" key="17">
    <source>
        <dbReference type="EMBL" id="KAK8382113.1"/>
    </source>
</evidence>
<dbReference type="PRINTS" id="PR00249">
    <property type="entry name" value="GPCRSECRETIN"/>
</dbReference>
<keyword evidence="6" id="KW-0297">G-protein coupled receptor</keyword>
<dbReference type="GO" id="GO:0008036">
    <property type="term" value="F:diuretic hormone receptor activity"/>
    <property type="evidence" value="ECO:0007669"/>
    <property type="project" value="InterPro"/>
</dbReference>
<feature type="transmembrane region" description="Helical" evidence="14">
    <location>
        <begin position="397"/>
        <end position="415"/>
    </location>
</feature>
<evidence type="ECO:0000256" key="5">
    <source>
        <dbReference type="ARBA" id="ARBA00022989"/>
    </source>
</evidence>
<keyword evidence="7 14" id="KW-0472">Membrane</keyword>
<feature type="domain" description="G-protein coupled receptors family 2 profile 1" evidence="15">
    <location>
        <begin position="87"/>
        <end position="171"/>
    </location>
</feature>
<feature type="compositionally biased region" description="Basic and acidic residues" evidence="13">
    <location>
        <begin position="559"/>
        <end position="570"/>
    </location>
</feature>
<feature type="transmembrane region" description="Helical" evidence="14">
    <location>
        <begin position="221"/>
        <end position="242"/>
    </location>
</feature>
<dbReference type="InterPro" id="IPR017983">
    <property type="entry name" value="GPCR_2_secretin-like_CS"/>
</dbReference>
<sequence length="570" mass="63280">MPAISDTGDNPIAYPDPELDPEVNGIDRGGGGGGGGGGIVPMEEEEEDGLHLHPDELSQFRTIMWNRFMEQSTVIVNATNDDQKVLRCFEQFVTSFIEPDFGGAGKGACPVKFDGVSCWPQTPPGTLRVIPCFEVFNGVYYDPSENNATLYCYANGTWSSRSFYDYCLNAITNPPGSHVSASVSTTQTIFYVGNSLSLAAVALALWIFMSFKDLRCLRNTIHTNLLFTYLLHNLFWIIYASVKGLVAAPVGCGFFVTLIYFTLTNFMWMFVEGFYLYMLVVKTFSVENIKLRVYTLIGWGVPVPIMALWVILKSQLAVSHEGTELEAVAVAGQELEGLIRTCPLMPASHFDWLHKVPILVVLSLNLLFLARIMWVLITKLRSANTVETQRSRKATKALLVLIPLLGLTYMLLIALPQELEHVRAVLLSTQGFWVALFYCFLNSEVQNSIRHHIERWKTARGLADPRCQSVRHRDGSPRPKTDCSSYGRRLFGGKRESLCSEVTTMTTVVANGYNPVSTQTTTTTTAAPNTLPLPQVQQPSIPMGHLSYRNSTAGISEETDPKITVKDSLL</sequence>
<dbReference type="InterPro" id="IPR000832">
    <property type="entry name" value="GPCR_2_secretin-like"/>
</dbReference>
<keyword evidence="8" id="KW-0675">Receptor</keyword>
<evidence type="ECO:0000313" key="18">
    <source>
        <dbReference type="Proteomes" id="UP001487740"/>
    </source>
</evidence>
<dbReference type="GO" id="GO:0017046">
    <property type="term" value="F:peptide hormone binding"/>
    <property type="evidence" value="ECO:0007669"/>
    <property type="project" value="TreeGrafter"/>
</dbReference>
<comment type="function">
    <text evidence="11">Receptor for the insect diurectic hormone. The activity of this receptor is mediated by G proteins which activate adenylyl cyclase.</text>
</comment>
<feature type="transmembrane region" description="Helical" evidence="14">
    <location>
        <begin position="421"/>
        <end position="441"/>
    </location>
</feature>
<evidence type="ECO:0000256" key="2">
    <source>
        <dbReference type="ARBA" id="ARBA00005314"/>
    </source>
</evidence>
<feature type="compositionally biased region" description="Gly residues" evidence="13">
    <location>
        <begin position="27"/>
        <end position="39"/>
    </location>
</feature>
<dbReference type="SMART" id="SM00008">
    <property type="entry name" value="HormR"/>
    <property type="match status" value="1"/>
</dbReference>
<evidence type="ECO:0000256" key="11">
    <source>
        <dbReference type="ARBA" id="ARBA00054836"/>
    </source>
</evidence>